<proteinExistence type="predicted"/>
<evidence type="ECO:0000313" key="1">
    <source>
        <dbReference type="EMBL" id="GKV24603.1"/>
    </source>
</evidence>
<protein>
    <submittedName>
        <fullName evidence="1">Uncharacterized protein</fullName>
    </submittedName>
</protein>
<dbReference type="Proteomes" id="UP001054252">
    <property type="component" value="Unassembled WGS sequence"/>
</dbReference>
<name>A0AAV5KJ07_9ROSI</name>
<dbReference type="PANTHER" id="PTHR48248">
    <property type="entry name" value="UVR DOMAIN-CONTAINING PROTEIN"/>
    <property type="match status" value="1"/>
</dbReference>
<dbReference type="PANTHER" id="PTHR48248:SF5">
    <property type="entry name" value="UVR DOMAIN-CONTAINING PROTEIN"/>
    <property type="match status" value="1"/>
</dbReference>
<comment type="caution">
    <text evidence="1">The sequence shown here is derived from an EMBL/GenBank/DDBJ whole genome shotgun (WGS) entry which is preliminary data.</text>
</comment>
<keyword evidence="2" id="KW-1185">Reference proteome</keyword>
<accession>A0AAV5KJ07</accession>
<dbReference type="AlphaFoldDB" id="A0AAV5KJ07"/>
<evidence type="ECO:0000313" key="2">
    <source>
        <dbReference type="Proteomes" id="UP001054252"/>
    </source>
</evidence>
<sequence>MRKLKEEMEVVAREQKSVKKGQEEIRERLKTVGAECDQLRKETEIILQQRAATLLRLNPIIEVLKAKKDNNVSKVTSLILSLRDLMTKQSKPQ</sequence>
<gene>
    <name evidence="1" type="ORF">SLEP1_g34191</name>
</gene>
<reference evidence="1 2" key="1">
    <citation type="journal article" date="2021" name="Commun. Biol.">
        <title>The genome of Shorea leprosula (Dipterocarpaceae) highlights the ecological relevance of drought in aseasonal tropical rainforests.</title>
        <authorList>
            <person name="Ng K.K.S."/>
            <person name="Kobayashi M.J."/>
            <person name="Fawcett J.A."/>
            <person name="Hatakeyama M."/>
            <person name="Paape T."/>
            <person name="Ng C.H."/>
            <person name="Ang C.C."/>
            <person name="Tnah L.H."/>
            <person name="Lee C.T."/>
            <person name="Nishiyama T."/>
            <person name="Sese J."/>
            <person name="O'Brien M.J."/>
            <person name="Copetti D."/>
            <person name="Mohd Noor M.I."/>
            <person name="Ong R.C."/>
            <person name="Putra M."/>
            <person name="Sireger I.Z."/>
            <person name="Indrioko S."/>
            <person name="Kosugi Y."/>
            <person name="Izuno A."/>
            <person name="Isagi Y."/>
            <person name="Lee S.L."/>
            <person name="Shimizu K.K."/>
        </authorList>
    </citation>
    <scope>NUCLEOTIDE SEQUENCE [LARGE SCALE GENOMIC DNA]</scope>
    <source>
        <strain evidence="1">214</strain>
    </source>
</reference>
<organism evidence="1 2">
    <name type="scientific">Rubroshorea leprosula</name>
    <dbReference type="NCBI Taxonomy" id="152421"/>
    <lineage>
        <taxon>Eukaryota</taxon>
        <taxon>Viridiplantae</taxon>
        <taxon>Streptophyta</taxon>
        <taxon>Embryophyta</taxon>
        <taxon>Tracheophyta</taxon>
        <taxon>Spermatophyta</taxon>
        <taxon>Magnoliopsida</taxon>
        <taxon>eudicotyledons</taxon>
        <taxon>Gunneridae</taxon>
        <taxon>Pentapetalae</taxon>
        <taxon>rosids</taxon>
        <taxon>malvids</taxon>
        <taxon>Malvales</taxon>
        <taxon>Dipterocarpaceae</taxon>
        <taxon>Rubroshorea</taxon>
    </lineage>
</organism>
<dbReference type="EMBL" id="BPVZ01000066">
    <property type="protein sequence ID" value="GKV24603.1"/>
    <property type="molecule type" value="Genomic_DNA"/>
</dbReference>